<keyword evidence="3" id="KW-0964">Secreted</keyword>
<keyword evidence="6" id="KW-0732">Signal</keyword>
<accession>A0AAW2HCT6</accession>
<dbReference type="GO" id="GO:0017171">
    <property type="term" value="F:serine hydrolase activity"/>
    <property type="evidence" value="ECO:0007669"/>
    <property type="project" value="TreeGrafter"/>
</dbReference>
<protein>
    <recommendedName>
        <fullName evidence="7">Lipase domain-containing protein</fullName>
    </recommendedName>
</protein>
<feature type="signal peptide" evidence="6">
    <location>
        <begin position="1"/>
        <end position="27"/>
    </location>
</feature>
<dbReference type="Pfam" id="PF00151">
    <property type="entry name" value="Lipase"/>
    <property type="match status" value="1"/>
</dbReference>
<dbReference type="FunFam" id="3.40.50.1820:FF:000076">
    <property type="entry name" value="phospholipase A1"/>
    <property type="match status" value="1"/>
</dbReference>
<evidence type="ECO:0000259" key="7">
    <source>
        <dbReference type="Pfam" id="PF00151"/>
    </source>
</evidence>
<dbReference type="CDD" id="cd00707">
    <property type="entry name" value="Pancreat_lipase_like"/>
    <property type="match status" value="1"/>
</dbReference>
<gene>
    <name evidence="8" type="ORF">PYX00_009785</name>
</gene>
<proteinExistence type="inferred from homology"/>
<evidence type="ECO:0000256" key="5">
    <source>
        <dbReference type="SAM" id="MobiDB-lite"/>
    </source>
</evidence>
<feature type="compositionally biased region" description="Basic residues" evidence="5">
    <location>
        <begin position="372"/>
        <end position="389"/>
    </location>
</feature>
<dbReference type="GO" id="GO:0005615">
    <property type="term" value="C:extracellular space"/>
    <property type="evidence" value="ECO:0007669"/>
    <property type="project" value="TreeGrafter"/>
</dbReference>
<organism evidence="8">
    <name type="scientific">Menopon gallinae</name>
    <name type="common">poultry shaft louse</name>
    <dbReference type="NCBI Taxonomy" id="328185"/>
    <lineage>
        <taxon>Eukaryota</taxon>
        <taxon>Metazoa</taxon>
        <taxon>Ecdysozoa</taxon>
        <taxon>Arthropoda</taxon>
        <taxon>Hexapoda</taxon>
        <taxon>Insecta</taxon>
        <taxon>Pterygota</taxon>
        <taxon>Neoptera</taxon>
        <taxon>Paraneoptera</taxon>
        <taxon>Psocodea</taxon>
        <taxon>Troctomorpha</taxon>
        <taxon>Phthiraptera</taxon>
        <taxon>Amblycera</taxon>
        <taxon>Menoponidae</taxon>
        <taxon>Menopon</taxon>
    </lineage>
</organism>
<dbReference type="PANTHER" id="PTHR11610">
    <property type="entry name" value="LIPASE"/>
    <property type="match status" value="1"/>
</dbReference>
<evidence type="ECO:0000256" key="4">
    <source>
        <dbReference type="RuleBase" id="RU004262"/>
    </source>
</evidence>
<reference evidence="8" key="1">
    <citation type="journal article" date="2024" name="Gigascience">
        <title>Chromosome-level genome of the poultry shaft louse Menopon gallinae provides insight into the host-switching and adaptive evolution of parasitic lice.</title>
        <authorList>
            <person name="Xu Y."/>
            <person name="Ma L."/>
            <person name="Liu S."/>
            <person name="Liang Y."/>
            <person name="Liu Q."/>
            <person name="He Z."/>
            <person name="Tian L."/>
            <person name="Duan Y."/>
            <person name="Cai W."/>
            <person name="Li H."/>
            <person name="Song F."/>
        </authorList>
    </citation>
    <scope>NUCLEOTIDE SEQUENCE</scope>
    <source>
        <strain evidence="8">Cailab_2023a</strain>
    </source>
</reference>
<dbReference type="InterPro" id="IPR033906">
    <property type="entry name" value="Lipase_N"/>
</dbReference>
<evidence type="ECO:0000256" key="3">
    <source>
        <dbReference type="ARBA" id="ARBA00022525"/>
    </source>
</evidence>
<sequence length="389" mass="43288">MAKLHSLRMVLGMLLYLLLLYAETADGQFLGLEFFDAEDNTVNNTVPAKKKPTSVQDLYNTSSCVEPPIRCPHKRIQFFLYTRTTQEEGELLDVLDINSLHNSKFNAVHPTKIIIHGFGGGRNLVPSTDLRNAYFAYGDYNIIIVDYGSLAREPCLSQIEWSPRFCAECIAQLVDYLAIHPRGVQPDELHLIGYSVGAHMAGLVANHISFGKLGRITGLDPTIIFYMGNNRSRDLDPTDAHFVDVLHTGAGVLGQWGPSGHADFYFNGGSSQPGCQSSTLLKTLACDHTRVTPFFIESIISPIGFWASPCPNRFMYSLGLCPTRDEDYVIMGEHVPWTARGIYYLTTNARKPYAQGFPGKKRPPQGDSRTATSRKAKPIGPQRRRSSRN</sequence>
<comment type="subcellular location">
    <subcellularLocation>
        <location evidence="1">Secreted</location>
    </subcellularLocation>
</comment>
<dbReference type="InterPro" id="IPR000734">
    <property type="entry name" value="TAG_lipase"/>
</dbReference>
<evidence type="ECO:0000313" key="8">
    <source>
        <dbReference type="EMBL" id="KAL0267540.1"/>
    </source>
</evidence>
<name>A0AAW2HCT6_9NEOP</name>
<evidence type="ECO:0000256" key="1">
    <source>
        <dbReference type="ARBA" id="ARBA00004613"/>
    </source>
</evidence>
<dbReference type="GO" id="GO:0016298">
    <property type="term" value="F:lipase activity"/>
    <property type="evidence" value="ECO:0007669"/>
    <property type="project" value="InterPro"/>
</dbReference>
<comment type="similarity">
    <text evidence="2 4">Belongs to the AB hydrolase superfamily. Lipase family.</text>
</comment>
<dbReference type="Gene3D" id="3.40.50.1820">
    <property type="entry name" value="alpha/beta hydrolase"/>
    <property type="match status" value="1"/>
</dbReference>
<evidence type="ECO:0000256" key="6">
    <source>
        <dbReference type="SAM" id="SignalP"/>
    </source>
</evidence>
<dbReference type="PANTHER" id="PTHR11610:SF174">
    <property type="entry name" value="MIP30168P"/>
    <property type="match status" value="1"/>
</dbReference>
<feature type="chain" id="PRO_5043643508" description="Lipase domain-containing protein" evidence="6">
    <location>
        <begin position="28"/>
        <end position="389"/>
    </location>
</feature>
<dbReference type="AlphaFoldDB" id="A0AAW2HCT6"/>
<feature type="region of interest" description="Disordered" evidence="5">
    <location>
        <begin position="353"/>
        <end position="389"/>
    </location>
</feature>
<dbReference type="InterPro" id="IPR013818">
    <property type="entry name" value="Lipase"/>
</dbReference>
<dbReference type="PRINTS" id="PR00821">
    <property type="entry name" value="TAGLIPASE"/>
</dbReference>
<comment type="caution">
    <text evidence="8">The sequence shown here is derived from an EMBL/GenBank/DDBJ whole genome shotgun (WGS) entry which is preliminary data.</text>
</comment>
<evidence type="ECO:0000256" key="2">
    <source>
        <dbReference type="ARBA" id="ARBA00010701"/>
    </source>
</evidence>
<dbReference type="EMBL" id="JARGDH010000005">
    <property type="protein sequence ID" value="KAL0267540.1"/>
    <property type="molecule type" value="Genomic_DNA"/>
</dbReference>
<feature type="domain" description="Lipase" evidence="7">
    <location>
        <begin position="73"/>
        <end position="353"/>
    </location>
</feature>
<dbReference type="GO" id="GO:0016042">
    <property type="term" value="P:lipid catabolic process"/>
    <property type="evidence" value="ECO:0007669"/>
    <property type="project" value="TreeGrafter"/>
</dbReference>
<dbReference type="SUPFAM" id="SSF53474">
    <property type="entry name" value="alpha/beta-Hydrolases"/>
    <property type="match status" value="1"/>
</dbReference>
<dbReference type="InterPro" id="IPR029058">
    <property type="entry name" value="AB_hydrolase_fold"/>
</dbReference>